<evidence type="ECO:0000313" key="3">
    <source>
        <dbReference type="Proteomes" id="UP000246991"/>
    </source>
</evidence>
<keyword evidence="3" id="KW-1185">Reference proteome</keyword>
<accession>A0A317T578</accession>
<evidence type="ECO:0000313" key="2">
    <source>
        <dbReference type="EMBL" id="PWW80927.1"/>
    </source>
</evidence>
<organism evidence="2 3">
    <name type="scientific">Tuber magnatum</name>
    <name type="common">white Piedmont truffle</name>
    <dbReference type="NCBI Taxonomy" id="42249"/>
    <lineage>
        <taxon>Eukaryota</taxon>
        <taxon>Fungi</taxon>
        <taxon>Dikarya</taxon>
        <taxon>Ascomycota</taxon>
        <taxon>Pezizomycotina</taxon>
        <taxon>Pezizomycetes</taxon>
        <taxon>Pezizales</taxon>
        <taxon>Tuberaceae</taxon>
        <taxon>Tuber</taxon>
    </lineage>
</organism>
<proteinExistence type="predicted"/>
<protein>
    <submittedName>
        <fullName evidence="2">Uncharacterized protein</fullName>
    </submittedName>
</protein>
<reference evidence="2 3" key="1">
    <citation type="submission" date="2018-03" db="EMBL/GenBank/DDBJ databases">
        <title>Genomes of Pezizomycetes fungi and the evolution of truffles.</title>
        <authorList>
            <person name="Murat C."/>
            <person name="Payen T."/>
            <person name="Noel B."/>
            <person name="Kuo A."/>
            <person name="Martin F.M."/>
        </authorList>
    </citation>
    <scope>NUCLEOTIDE SEQUENCE [LARGE SCALE GENOMIC DNA]</scope>
    <source>
        <strain evidence="2">091103-1</strain>
    </source>
</reference>
<dbReference type="Proteomes" id="UP000246991">
    <property type="component" value="Unassembled WGS sequence"/>
</dbReference>
<feature type="compositionally biased region" description="Basic and acidic residues" evidence="1">
    <location>
        <begin position="20"/>
        <end position="31"/>
    </location>
</feature>
<gene>
    <name evidence="2" type="ORF">C7212DRAFT_341037</name>
</gene>
<feature type="region of interest" description="Disordered" evidence="1">
    <location>
        <begin position="1"/>
        <end position="39"/>
    </location>
</feature>
<dbReference type="EMBL" id="PYWC01000001">
    <property type="protein sequence ID" value="PWW80927.1"/>
    <property type="molecule type" value="Genomic_DNA"/>
</dbReference>
<sequence>MVSEDIVVTEGNRLASRALGPDEKPEREGKGGRVQQRGIGGNTKYWAAFNARAYGDEQGYPGGKSRVRKVFAPLHSNGYHLRPHPTTFSNKSQILHNWNSKLNKQELRNKV</sequence>
<name>A0A317T578_9PEZI</name>
<dbReference type="AlphaFoldDB" id="A0A317T578"/>
<evidence type="ECO:0000256" key="1">
    <source>
        <dbReference type="SAM" id="MobiDB-lite"/>
    </source>
</evidence>
<comment type="caution">
    <text evidence="2">The sequence shown here is derived from an EMBL/GenBank/DDBJ whole genome shotgun (WGS) entry which is preliminary data.</text>
</comment>